<dbReference type="SUPFAM" id="SSF47954">
    <property type="entry name" value="Cyclin-like"/>
    <property type="match status" value="2"/>
</dbReference>
<evidence type="ECO:0000256" key="3">
    <source>
        <dbReference type="ARBA" id="ARBA00022723"/>
    </source>
</evidence>
<keyword evidence="8" id="KW-0804">Transcription</keyword>
<dbReference type="SUPFAM" id="SSF57783">
    <property type="entry name" value="Zinc beta-ribbon"/>
    <property type="match status" value="1"/>
</dbReference>
<feature type="compositionally biased region" description="Basic and acidic residues" evidence="11">
    <location>
        <begin position="454"/>
        <end position="465"/>
    </location>
</feature>
<feature type="compositionally biased region" description="Basic residues" evidence="11">
    <location>
        <begin position="493"/>
        <end position="512"/>
    </location>
</feature>
<dbReference type="PANTHER" id="PTHR11618">
    <property type="entry name" value="TRANSCRIPTION INITIATION FACTOR IIB-RELATED"/>
    <property type="match status" value="1"/>
</dbReference>
<dbReference type="Gene3D" id="1.20.5.650">
    <property type="entry name" value="Single helix bin"/>
    <property type="match status" value="1"/>
</dbReference>
<dbReference type="InterPro" id="IPR011665">
    <property type="entry name" value="BRF1_TBP-bd_dom"/>
</dbReference>
<comment type="similarity">
    <text evidence="2">Belongs to the TFIIB family.</text>
</comment>
<gene>
    <name evidence="13" type="ORF">PTSG_07961</name>
</gene>
<dbReference type="EMBL" id="GL832973">
    <property type="protein sequence ID" value="EGD75843.1"/>
    <property type="molecule type" value="Genomic_DNA"/>
</dbReference>
<evidence type="ECO:0000256" key="6">
    <source>
        <dbReference type="ARBA" id="ARBA00023015"/>
    </source>
</evidence>
<evidence type="ECO:0000256" key="5">
    <source>
        <dbReference type="ARBA" id="ARBA00022833"/>
    </source>
</evidence>
<dbReference type="GO" id="GO:0001006">
    <property type="term" value="F:RNA polymerase III type 3 promoter sequence-specific DNA binding"/>
    <property type="evidence" value="ECO:0007669"/>
    <property type="project" value="TreeGrafter"/>
</dbReference>
<dbReference type="Pfam" id="PF00382">
    <property type="entry name" value="TFIIB"/>
    <property type="match status" value="2"/>
</dbReference>
<dbReference type="InterPro" id="IPR013150">
    <property type="entry name" value="TFIIB_cyclin"/>
</dbReference>
<evidence type="ECO:0000313" key="14">
    <source>
        <dbReference type="Proteomes" id="UP000007799"/>
    </source>
</evidence>
<dbReference type="GO" id="GO:0008270">
    <property type="term" value="F:zinc ion binding"/>
    <property type="evidence" value="ECO:0007669"/>
    <property type="project" value="UniProtKB-KW"/>
</dbReference>
<dbReference type="SMART" id="SM00385">
    <property type="entry name" value="CYCLIN"/>
    <property type="match status" value="2"/>
</dbReference>
<dbReference type="FunFam" id="1.10.472.10:FF:000002">
    <property type="entry name" value="Transcription factor IIIB 90 kDa subunit"/>
    <property type="match status" value="1"/>
</dbReference>
<feature type="compositionally biased region" description="Acidic residues" evidence="11">
    <location>
        <begin position="439"/>
        <end position="453"/>
    </location>
</feature>
<feature type="compositionally biased region" description="Polar residues" evidence="11">
    <location>
        <begin position="527"/>
        <end position="537"/>
    </location>
</feature>
<dbReference type="Pfam" id="PF07741">
    <property type="entry name" value="BRF1"/>
    <property type="match status" value="1"/>
</dbReference>
<dbReference type="FunCoup" id="F2UGU3">
    <property type="interactions" value="647"/>
</dbReference>
<protein>
    <recommendedName>
        <fullName evidence="10">B-related factor 1</fullName>
    </recommendedName>
</protein>
<keyword evidence="7" id="KW-0010">Activator</keyword>
<feature type="compositionally biased region" description="Low complexity" evidence="11">
    <location>
        <begin position="375"/>
        <end position="409"/>
    </location>
</feature>
<dbReference type="InParanoid" id="F2UGU3"/>
<dbReference type="GO" id="GO:0005634">
    <property type="term" value="C:nucleus"/>
    <property type="evidence" value="ECO:0007669"/>
    <property type="project" value="UniProtKB-SubCell"/>
</dbReference>
<feature type="compositionally biased region" description="Acidic residues" evidence="11">
    <location>
        <begin position="360"/>
        <end position="374"/>
    </location>
</feature>
<evidence type="ECO:0000256" key="8">
    <source>
        <dbReference type="ARBA" id="ARBA00023163"/>
    </source>
</evidence>
<feature type="domain" description="Cyclin-like" evidence="12">
    <location>
        <begin position="76"/>
        <end position="160"/>
    </location>
</feature>
<dbReference type="Gene3D" id="1.10.472.10">
    <property type="entry name" value="Cyclin-like"/>
    <property type="match status" value="2"/>
</dbReference>
<evidence type="ECO:0000256" key="4">
    <source>
        <dbReference type="ARBA" id="ARBA00022771"/>
    </source>
</evidence>
<name>F2UGU3_SALR5</name>
<evidence type="ECO:0000256" key="7">
    <source>
        <dbReference type="ARBA" id="ARBA00023159"/>
    </source>
</evidence>
<dbReference type="CDD" id="cd20553">
    <property type="entry name" value="CYCLIN_TFIIIB90_rpt1"/>
    <property type="match status" value="1"/>
</dbReference>
<dbReference type="InterPro" id="IPR000812">
    <property type="entry name" value="TFIIB"/>
</dbReference>
<evidence type="ECO:0000256" key="9">
    <source>
        <dbReference type="ARBA" id="ARBA00023242"/>
    </source>
</evidence>
<dbReference type="GO" id="GO:0000126">
    <property type="term" value="C:transcription factor TFIIIB complex"/>
    <property type="evidence" value="ECO:0007669"/>
    <property type="project" value="TreeGrafter"/>
</dbReference>
<dbReference type="GO" id="GO:0097550">
    <property type="term" value="C:transcription preinitiation complex"/>
    <property type="evidence" value="ECO:0007669"/>
    <property type="project" value="TreeGrafter"/>
</dbReference>
<feature type="region of interest" description="Disordered" evidence="11">
    <location>
        <begin position="480"/>
        <end position="543"/>
    </location>
</feature>
<evidence type="ECO:0000256" key="11">
    <source>
        <dbReference type="SAM" id="MobiDB-lite"/>
    </source>
</evidence>
<evidence type="ECO:0000256" key="10">
    <source>
        <dbReference type="ARBA" id="ARBA00031009"/>
    </source>
</evidence>
<keyword evidence="9" id="KW-0539">Nucleus</keyword>
<dbReference type="GO" id="GO:0017025">
    <property type="term" value="F:TBP-class protein binding"/>
    <property type="evidence" value="ECO:0007669"/>
    <property type="project" value="InterPro"/>
</dbReference>
<dbReference type="RefSeq" id="XP_004991764.1">
    <property type="nucleotide sequence ID" value="XM_004991707.1"/>
</dbReference>
<dbReference type="OrthoDB" id="511529at2759"/>
<feature type="compositionally biased region" description="Basic and acidic residues" evidence="11">
    <location>
        <begin position="513"/>
        <end position="525"/>
    </location>
</feature>
<dbReference type="GO" id="GO:0070897">
    <property type="term" value="P:transcription preinitiation complex assembly"/>
    <property type="evidence" value="ECO:0007669"/>
    <property type="project" value="InterPro"/>
</dbReference>
<feature type="compositionally biased region" description="Basic and acidic residues" evidence="11">
    <location>
        <begin position="480"/>
        <end position="491"/>
    </location>
</feature>
<dbReference type="Pfam" id="PF08271">
    <property type="entry name" value="Zn_Ribbon_TF"/>
    <property type="match status" value="1"/>
</dbReference>
<reference evidence="13" key="1">
    <citation type="submission" date="2009-08" db="EMBL/GenBank/DDBJ databases">
        <title>Annotation of Salpingoeca rosetta.</title>
        <authorList>
            <consortium name="The Broad Institute Genome Sequencing Platform"/>
            <person name="Russ C."/>
            <person name="Cuomo C."/>
            <person name="Burger G."/>
            <person name="Gray M.W."/>
            <person name="Holland P.W.H."/>
            <person name="King N."/>
            <person name="Lang F.B.F."/>
            <person name="Roger A.J."/>
            <person name="Ruiz-Trillo I."/>
            <person name="Young S.K."/>
            <person name="Zeng Q."/>
            <person name="Gargeya S."/>
            <person name="Alvarado L."/>
            <person name="Berlin A."/>
            <person name="Chapman S.B."/>
            <person name="Chen Z."/>
            <person name="Freedman E."/>
            <person name="Gellesch M."/>
            <person name="Goldberg J."/>
            <person name="Griggs A."/>
            <person name="Gujja S."/>
            <person name="Heilman E."/>
            <person name="Heiman D."/>
            <person name="Howarth C."/>
            <person name="Mehta T."/>
            <person name="Neiman D."/>
            <person name="Pearson M."/>
            <person name="Roberts A."/>
            <person name="Saif S."/>
            <person name="Shea T."/>
            <person name="Shenoy N."/>
            <person name="Sisk P."/>
            <person name="Stolte C."/>
            <person name="Sykes S."/>
            <person name="White J."/>
            <person name="Yandava C."/>
            <person name="Haas B."/>
            <person name="Nusbaum C."/>
            <person name="Birren B."/>
        </authorList>
    </citation>
    <scope>NUCLEOTIDE SEQUENCE [LARGE SCALE GENOMIC DNA]</scope>
    <source>
        <strain evidence="13">ATCC 50818</strain>
    </source>
</reference>
<evidence type="ECO:0000259" key="12">
    <source>
        <dbReference type="SMART" id="SM00385"/>
    </source>
</evidence>
<keyword evidence="3" id="KW-0479">Metal-binding</keyword>
<keyword evidence="5" id="KW-0862">Zinc</keyword>
<dbReference type="KEGG" id="sre:PTSG_07961"/>
<dbReference type="AlphaFoldDB" id="F2UGU3"/>
<dbReference type="eggNOG" id="KOG1598">
    <property type="taxonomic scope" value="Eukaryota"/>
</dbReference>
<evidence type="ECO:0000313" key="13">
    <source>
        <dbReference type="EMBL" id="EGD75843.1"/>
    </source>
</evidence>
<comment type="subcellular location">
    <subcellularLocation>
        <location evidence="1">Nucleus</location>
    </subcellularLocation>
</comment>
<dbReference type="GO" id="GO:0000995">
    <property type="term" value="F:RNA polymerase III general transcription initiation factor activity"/>
    <property type="evidence" value="ECO:0007669"/>
    <property type="project" value="TreeGrafter"/>
</dbReference>
<dbReference type="Proteomes" id="UP000007799">
    <property type="component" value="Unassembled WGS sequence"/>
</dbReference>
<accession>F2UGU3</accession>
<keyword evidence="4" id="KW-0863">Zinc-finger</keyword>
<proteinExistence type="inferred from homology"/>
<dbReference type="PRINTS" id="PR00685">
    <property type="entry name" value="TIFACTORIIB"/>
</dbReference>
<dbReference type="STRING" id="946362.F2UGU3"/>
<feature type="region of interest" description="Disordered" evidence="11">
    <location>
        <begin position="343"/>
        <end position="468"/>
    </location>
</feature>
<dbReference type="PANTHER" id="PTHR11618:SF4">
    <property type="entry name" value="TRANSCRIPTION FACTOR IIIB 90 KDA SUBUNIT"/>
    <property type="match status" value="1"/>
</dbReference>
<feature type="domain" description="Cyclin-like" evidence="12">
    <location>
        <begin position="170"/>
        <end position="254"/>
    </location>
</feature>
<dbReference type="InterPro" id="IPR036915">
    <property type="entry name" value="Cyclin-like_sf"/>
</dbReference>
<dbReference type="OMA" id="ANDTHFR"/>
<sequence>MSTCPSCGSDAVEEDRGTATCTVCGTVLEDSIIVSEVTYTEDSSVVEQYVGSDGQIGGLRGFPRSSIVTAVNTGRQHIENMARNMKLNQGHIDAAVKYYRMAAQQKFTAGRPSEHVAACCLYIVCREERSMLMLLDFADFLRVNVYKLASTFLSLRLKLSITLPVIDPVLFLPRFVMQLDLGDKQHDIGRTAIRIVSRMKRDWLHVGRRPAGICGAALLLAARMYGFARSQKDVVHAVRVCSSTVRKRLDEFAETPSARLTMDEFMSIDLEGEADPPAFKKSQEERQLALQSAVEECERLAASAEFASLDGEVTPAIQPHPVWGTAQPAATATAIAPATAAEASAGALRAGQKQQHGEGDGDGDGDEEDDDEEQQQQNGEEQQQGASTSPQSTASSSSSLQKASSTSTSPKAARGGGDGEPAPKRTKQHGSGRAWEQPTNDDELSDDSDDDELADHILNDEEVKVKTVIWTQNNQDYLERQARKREEEANAPKKPKKRRNQPRLPDHKHHRGAARERLKTEEKKSSKINYDSLQSLFGSDEAD</sequence>
<keyword evidence="14" id="KW-1185">Reference proteome</keyword>
<evidence type="ECO:0000256" key="2">
    <source>
        <dbReference type="ARBA" id="ARBA00010857"/>
    </source>
</evidence>
<evidence type="ECO:0000256" key="1">
    <source>
        <dbReference type="ARBA" id="ARBA00004123"/>
    </source>
</evidence>
<dbReference type="CDD" id="cd20554">
    <property type="entry name" value="CYCLIN_TFIIIB90_rpt2"/>
    <property type="match status" value="1"/>
</dbReference>
<dbReference type="InterPro" id="IPR013137">
    <property type="entry name" value="Znf_TFIIB"/>
</dbReference>
<dbReference type="Gene3D" id="2.20.25.10">
    <property type="match status" value="1"/>
</dbReference>
<keyword evidence="6" id="KW-0805">Transcription regulation</keyword>
<organism evidence="14">
    <name type="scientific">Salpingoeca rosetta (strain ATCC 50818 / BSB-021)</name>
    <dbReference type="NCBI Taxonomy" id="946362"/>
    <lineage>
        <taxon>Eukaryota</taxon>
        <taxon>Choanoflagellata</taxon>
        <taxon>Craspedida</taxon>
        <taxon>Salpingoecidae</taxon>
        <taxon>Salpingoeca</taxon>
    </lineage>
</organism>
<dbReference type="InterPro" id="IPR013763">
    <property type="entry name" value="Cyclin-like_dom"/>
</dbReference>
<dbReference type="GeneID" id="16072324"/>
<dbReference type="FunFam" id="1.10.472.10:FF:000007">
    <property type="entry name" value="Transcription factor IIIB 90 kDa subunit"/>
    <property type="match status" value="1"/>
</dbReference>